<evidence type="ECO:0000313" key="2">
    <source>
        <dbReference type="Proteomes" id="UP001208570"/>
    </source>
</evidence>
<protein>
    <submittedName>
        <fullName evidence="1">Uncharacterized protein</fullName>
    </submittedName>
</protein>
<gene>
    <name evidence="1" type="ORF">LSH36_24g09026</name>
</gene>
<comment type="caution">
    <text evidence="1">The sequence shown here is derived from an EMBL/GenBank/DDBJ whole genome shotgun (WGS) entry which is preliminary data.</text>
</comment>
<dbReference type="Proteomes" id="UP001208570">
    <property type="component" value="Unassembled WGS sequence"/>
</dbReference>
<proteinExistence type="predicted"/>
<sequence length="52" mass="5831">MAISRIRFHFASLSSSPKRNVLLDDEEVSSSSRFGNSPNLILLYELNGTWSS</sequence>
<reference evidence="1" key="1">
    <citation type="journal article" date="2023" name="Mol. Biol. Evol.">
        <title>Third-Generation Sequencing Reveals the Adaptive Role of the Epigenome in Three Deep-Sea Polychaetes.</title>
        <authorList>
            <person name="Perez M."/>
            <person name="Aroh O."/>
            <person name="Sun Y."/>
            <person name="Lan Y."/>
            <person name="Juniper S.K."/>
            <person name="Young C.R."/>
            <person name="Angers B."/>
            <person name="Qian P.Y."/>
        </authorList>
    </citation>
    <scope>NUCLEOTIDE SEQUENCE</scope>
    <source>
        <strain evidence="1">P08H-3</strain>
    </source>
</reference>
<dbReference type="AlphaFoldDB" id="A0AAD9NGJ2"/>
<evidence type="ECO:0000313" key="1">
    <source>
        <dbReference type="EMBL" id="KAK2167783.1"/>
    </source>
</evidence>
<accession>A0AAD9NGJ2</accession>
<organism evidence="1 2">
    <name type="scientific">Paralvinella palmiformis</name>
    <dbReference type="NCBI Taxonomy" id="53620"/>
    <lineage>
        <taxon>Eukaryota</taxon>
        <taxon>Metazoa</taxon>
        <taxon>Spiralia</taxon>
        <taxon>Lophotrochozoa</taxon>
        <taxon>Annelida</taxon>
        <taxon>Polychaeta</taxon>
        <taxon>Sedentaria</taxon>
        <taxon>Canalipalpata</taxon>
        <taxon>Terebellida</taxon>
        <taxon>Terebelliformia</taxon>
        <taxon>Alvinellidae</taxon>
        <taxon>Paralvinella</taxon>
    </lineage>
</organism>
<name>A0AAD9NGJ2_9ANNE</name>
<dbReference type="EMBL" id="JAODUP010000024">
    <property type="protein sequence ID" value="KAK2167783.1"/>
    <property type="molecule type" value="Genomic_DNA"/>
</dbReference>
<keyword evidence="2" id="KW-1185">Reference proteome</keyword>